<accession>A0A6A4L6R2</accession>
<sequence length="185" mass="20814">MVRIFNSKLGVENCFNGYGNYYGLPSFVFEGLVNNTEISFKRHEEETLSMRLIKWSFAVGLLKRNIYCSAMELGSGKFSDEVGFGRLATSDAWQIALILMQNYGASSRGLPLVAGGSSENSPCRNILKNVRHRESPRVTQFDMVEGCQQVADKLGKMGAAQDLQMVPMTGPHLMLWNSWWMMQLE</sequence>
<organism evidence="1 2">
    <name type="scientific">Rhododendron williamsianum</name>
    <dbReference type="NCBI Taxonomy" id="262921"/>
    <lineage>
        <taxon>Eukaryota</taxon>
        <taxon>Viridiplantae</taxon>
        <taxon>Streptophyta</taxon>
        <taxon>Embryophyta</taxon>
        <taxon>Tracheophyta</taxon>
        <taxon>Spermatophyta</taxon>
        <taxon>Magnoliopsida</taxon>
        <taxon>eudicotyledons</taxon>
        <taxon>Gunneridae</taxon>
        <taxon>Pentapetalae</taxon>
        <taxon>asterids</taxon>
        <taxon>Ericales</taxon>
        <taxon>Ericaceae</taxon>
        <taxon>Ericoideae</taxon>
        <taxon>Rhodoreae</taxon>
        <taxon>Rhododendron</taxon>
    </lineage>
</organism>
<comment type="caution">
    <text evidence="1">The sequence shown here is derived from an EMBL/GenBank/DDBJ whole genome shotgun (WGS) entry which is preliminary data.</text>
</comment>
<dbReference type="OrthoDB" id="10596870at2759"/>
<dbReference type="Proteomes" id="UP000428333">
    <property type="component" value="Linkage Group LG07"/>
</dbReference>
<feature type="non-terminal residue" evidence="1">
    <location>
        <position position="1"/>
    </location>
</feature>
<protein>
    <submittedName>
        <fullName evidence="1">Uncharacterized protein</fullName>
    </submittedName>
</protein>
<gene>
    <name evidence="1" type="ORF">C3L33_12860</name>
</gene>
<proteinExistence type="predicted"/>
<evidence type="ECO:0000313" key="1">
    <source>
        <dbReference type="EMBL" id="KAE9455233.1"/>
    </source>
</evidence>
<dbReference type="AlphaFoldDB" id="A0A6A4L6R2"/>
<evidence type="ECO:0000313" key="2">
    <source>
        <dbReference type="Proteomes" id="UP000428333"/>
    </source>
</evidence>
<name>A0A6A4L6R2_9ERIC</name>
<dbReference type="EMBL" id="QEFC01001864">
    <property type="protein sequence ID" value="KAE9455233.1"/>
    <property type="molecule type" value="Genomic_DNA"/>
</dbReference>
<reference evidence="1 2" key="1">
    <citation type="journal article" date="2019" name="Genome Biol. Evol.">
        <title>The Rhododendron genome and chromosomal organization provide insight into shared whole-genome duplications across the heath family (Ericaceae).</title>
        <authorList>
            <person name="Soza V.L."/>
            <person name="Lindsley D."/>
            <person name="Waalkes A."/>
            <person name="Ramage E."/>
            <person name="Patwardhan R.P."/>
            <person name="Burton J.N."/>
            <person name="Adey A."/>
            <person name="Kumar A."/>
            <person name="Qiu R."/>
            <person name="Shendure J."/>
            <person name="Hall B."/>
        </authorList>
    </citation>
    <scope>NUCLEOTIDE SEQUENCE [LARGE SCALE GENOMIC DNA]</scope>
    <source>
        <strain evidence="1">RSF 1966-606</strain>
    </source>
</reference>
<keyword evidence="2" id="KW-1185">Reference proteome</keyword>